<organism evidence="1 2">
    <name type="scientific">Marinospirillum alkalitolerans</name>
    <dbReference type="NCBI Taxonomy" id="3123374"/>
    <lineage>
        <taxon>Bacteria</taxon>
        <taxon>Pseudomonadati</taxon>
        <taxon>Pseudomonadota</taxon>
        <taxon>Gammaproteobacteria</taxon>
        <taxon>Oceanospirillales</taxon>
        <taxon>Oceanospirillaceae</taxon>
        <taxon>Marinospirillum</taxon>
    </lineage>
</organism>
<evidence type="ECO:0000313" key="1">
    <source>
        <dbReference type="EMBL" id="MFK7161236.1"/>
    </source>
</evidence>
<reference evidence="1 2" key="1">
    <citation type="submission" date="2024-02" db="EMBL/GenBank/DDBJ databases">
        <title>Marinospirillum sp. MEB 164 isolated from Lonar lake sediment.</title>
        <authorList>
            <person name="Joshi A."/>
            <person name="Thite S."/>
        </authorList>
    </citation>
    <scope>NUCLEOTIDE SEQUENCE [LARGE SCALE GENOMIC DNA]</scope>
    <source>
        <strain evidence="1 2">MEB164</strain>
    </source>
</reference>
<dbReference type="PANTHER" id="PTHR36849">
    <property type="entry name" value="CYTOPLASMIC PROTEIN-RELATED"/>
    <property type="match status" value="1"/>
</dbReference>
<sequence length="138" mass="16153">MKAHFQLQWLYNNDSETSSAPRVLIDRLWPHGRTRSELSIDHWWPEAAPSNSLKREWTQEKMDWQRFARRYRDELHTDSSKTQRLLDLAQQQAAIIMISQERDPEQSWPHILQEFLTKALDTAATSPPSNRGAADGLD</sequence>
<dbReference type="PANTHER" id="PTHR36849:SF1">
    <property type="entry name" value="CYTOPLASMIC PROTEIN"/>
    <property type="match status" value="1"/>
</dbReference>
<evidence type="ECO:0000313" key="2">
    <source>
        <dbReference type="Proteomes" id="UP001621714"/>
    </source>
</evidence>
<proteinExistence type="predicted"/>
<dbReference type="InterPro" id="IPR052552">
    <property type="entry name" value="YeaO-like"/>
</dbReference>
<dbReference type="RefSeq" id="WP_405339735.1">
    <property type="nucleotide sequence ID" value="NZ_JBANFI010000005.1"/>
</dbReference>
<protein>
    <submittedName>
        <fullName evidence="1">DUF488 family protein</fullName>
    </submittedName>
</protein>
<dbReference type="Pfam" id="PF22752">
    <property type="entry name" value="DUF488-N3i"/>
    <property type="match status" value="1"/>
</dbReference>
<name>A0ABW8PY73_9GAMM</name>
<comment type="caution">
    <text evidence="1">The sequence shown here is derived from an EMBL/GenBank/DDBJ whole genome shotgun (WGS) entry which is preliminary data.</text>
</comment>
<accession>A0ABW8PY73</accession>
<gene>
    <name evidence="1" type="ORF">V6U78_09335</name>
</gene>
<dbReference type="Proteomes" id="UP001621714">
    <property type="component" value="Unassembled WGS sequence"/>
</dbReference>
<keyword evidence="2" id="KW-1185">Reference proteome</keyword>
<dbReference type="EMBL" id="JBANFI010000005">
    <property type="protein sequence ID" value="MFK7161236.1"/>
    <property type="molecule type" value="Genomic_DNA"/>
</dbReference>